<keyword evidence="1" id="KW-0472">Membrane</keyword>
<keyword evidence="3" id="KW-1185">Reference proteome</keyword>
<gene>
    <name evidence="2" type="ORF">OCU04_005913</name>
</gene>
<evidence type="ECO:0000313" key="2">
    <source>
        <dbReference type="EMBL" id="KAJ8065208.1"/>
    </source>
</evidence>
<keyword evidence="1" id="KW-1133">Transmembrane helix</keyword>
<feature type="transmembrane region" description="Helical" evidence="1">
    <location>
        <begin position="357"/>
        <end position="380"/>
    </location>
</feature>
<dbReference type="EMBL" id="JAPEIS010000006">
    <property type="protein sequence ID" value="KAJ8065208.1"/>
    <property type="molecule type" value="Genomic_DNA"/>
</dbReference>
<organism evidence="2 3">
    <name type="scientific">Sclerotinia nivalis</name>
    <dbReference type="NCBI Taxonomy" id="352851"/>
    <lineage>
        <taxon>Eukaryota</taxon>
        <taxon>Fungi</taxon>
        <taxon>Dikarya</taxon>
        <taxon>Ascomycota</taxon>
        <taxon>Pezizomycotina</taxon>
        <taxon>Leotiomycetes</taxon>
        <taxon>Helotiales</taxon>
        <taxon>Sclerotiniaceae</taxon>
        <taxon>Sclerotinia</taxon>
    </lineage>
</organism>
<dbReference type="Proteomes" id="UP001152300">
    <property type="component" value="Unassembled WGS sequence"/>
</dbReference>
<reference evidence="2" key="1">
    <citation type="submission" date="2022-11" db="EMBL/GenBank/DDBJ databases">
        <title>Genome Resource of Sclerotinia nivalis Strain SnTB1, a Plant Pathogen Isolated from American Ginseng.</title>
        <authorList>
            <person name="Fan S."/>
        </authorList>
    </citation>
    <scope>NUCLEOTIDE SEQUENCE</scope>
    <source>
        <strain evidence="2">SnTB1</strain>
    </source>
</reference>
<feature type="transmembrane region" description="Helical" evidence="1">
    <location>
        <begin position="333"/>
        <end position="351"/>
    </location>
</feature>
<evidence type="ECO:0000256" key="1">
    <source>
        <dbReference type="SAM" id="Phobius"/>
    </source>
</evidence>
<dbReference type="OrthoDB" id="5394254at2759"/>
<sequence>MAPATRSLRRDKVESLVDSTEAAADQLINGDSSHLETVDDLDEYYSRRELERESESEGRMARNSKLAHSMLAESALAQRTQSTMPDLLRFPVVVILTSVMSGLAYSLRASYLDGGELGRVSRSQEGWDDFGILFTWRTIELALGWFGNYDGYDLAALSVLSRGPPLYLLGTFYEVSMKTVLTSLLIDTLTTYIPFRLLRPLSPAHADSPSVPNRDITSDIPVQIITTLLAASIYSVTLYCAYMSYLPVYLATYFEGIPSIAAAYSATPTSLLPVTLLLGLATRSFIFTPATATKPSDSKAEPFNPETATLEETIWYNFWGWSKKTKLIIRRTATLMMVTGVNTFVQLYVTLEGVEALGAVAYSSVWVVAAGICGAVLGFVSAV</sequence>
<keyword evidence="1" id="KW-0812">Transmembrane</keyword>
<feature type="transmembrane region" description="Helical" evidence="1">
    <location>
        <begin position="224"/>
        <end position="245"/>
    </location>
</feature>
<accession>A0A9X0DLK8</accession>
<protein>
    <submittedName>
        <fullName evidence="2">Uncharacterized protein</fullName>
    </submittedName>
</protein>
<evidence type="ECO:0000313" key="3">
    <source>
        <dbReference type="Proteomes" id="UP001152300"/>
    </source>
</evidence>
<comment type="caution">
    <text evidence="2">The sequence shown here is derived from an EMBL/GenBank/DDBJ whole genome shotgun (WGS) entry which is preliminary data.</text>
</comment>
<proteinExistence type="predicted"/>
<name>A0A9X0DLK8_9HELO</name>
<feature type="transmembrane region" description="Helical" evidence="1">
    <location>
        <begin position="257"/>
        <end position="280"/>
    </location>
</feature>
<dbReference type="AlphaFoldDB" id="A0A9X0DLK8"/>